<dbReference type="KEGG" id="egm:AYC65_12445"/>
<dbReference type="Gene3D" id="3.40.50.150">
    <property type="entry name" value="Vaccinia Virus protein VP39"/>
    <property type="match status" value="1"/>
</dbReference>
<dbReference type="InterPro" id="IPR029063">
    <property type="entry name" value="SAM-dependent_MTases_sf"/>
</dbReference>
<organism evidence="2 3">
    <name type="scientific">Elizabethkingia bruuniana</name>
    <dbReference type="NCBI Taxonomy" id="1756149"/>
    <lineage>
        <taxon>Bacteria</taxon>
        <taxon>Pseudomonadati</taxon>
        <taxon>Bacteroidota</taxon>
        <taxon>Flavobacteriia</taxon>
        <taxon>Flavobacteriales</taxon>
        <taxon>Weeksellaceae</taxon>
        <taxon>Elizabethkingia</taxon>
    </lineage>
</organism>
<dbReference type="GO" id="GO:0008168">
    <property type="term" value="F:methyltransferase activity"/>
    <property type="evidence" value="ECO:0007669"/>
    <property type="project" value="UniProtKB-KW"/>
</dbReference>
<protein>
    <submittedName>
        <fullName evidence="2">Methyltransferase domain-containing protein</fullName>
    </submittedName>
</protein>
<dbReference type="Pfam" id="PF13649">
    <property type="entry name" value="Methyltransf_25"/>
    <property type="match status" value="1"/>
</dbReference>
<gene>
    <name evidence="2" type="ORF">I6H88_02300</name>
</gene>
<feature type="domain" description="Methyltransferase" evidence="1">
    <location>
        <begin position="47"/>
        <end position="139"/>
    </location>
</feature>
<dbReference type="InterPro" id="IPR041698">
    <property type="entry name" value="Methyltransf_25"/>
</dbReference>
<evidence type="ECO:0000259" key="1">
    <source>
        <dbReference type="Pfam" id="PF13649"/>
    </source>
</evidence>
<keyword evidence="2" id="KW-0489">Methyltransferase</keyword>
<accession>A0A7T7V063</accession>
<dbReference type="EMBL" id="CP067018">
    <property type="protein sequence ID" value="QQN59438.1"/>
    <property type="molecule type" value="Genomic_DNA"/>
</dbReference>
<dbReference type="SUPFAM" id="SSF53335">
    <property type="entry name" value="S-adenosyl-L-methionine-dependent methyltransferases"/>
    <property type="match status" value="1"/>
</dbReference>
<sequence>MRTGSIEKMSGHWLLAKIGKKVLRPGGKDLTLKMLELLAINKKDQVTEFAPGLGFTARKVMEYQPEVYTGIDADEEAIELLKRKFSETKAIFQNDHAAQTRLNDNSQTKVLGEAILTMQADHRKSEIVKEAYRILKPGGLYAIHELALMPEALDESVKTHIQRELAEVIKVNARPLTSDEWKKVLEKEGFSILNIETAPMHLLEPKRIISDEGFLGFLNIAKNMVLHPGIRERVLKMKSIFAKYNKNLCAVIIIARKD</sequence>
<dbReference type="GO" id="GO:0032259">
    <property type="term" value="P:methylation"/>
    <property type="evidence" value="ECO:0007669"/>
    <property type="project" value="UniProtKB-KW"/>
</dbReference>
<dbReference type="Proteomes" id="UP000595426">
    <property type="component" value="Chromosome"/>
</dbReference>
<dbReference type="GeneID" id="93133720"/>
<dbReference type="OrthoDB" id="43862at2"/>
<dbReference type="RefSeq" id="WP_034866850.1">
    <property type="nucleotide sequence ID" value="NZ_CBCSDR010000001.1"/>
</dbReference>
<keyword evidence="3" id="KW-1185">Reference proteome</keyword>
<evidence type="ECO:0000313" key="3">
    <source>
        <dbReference type="Proteomes" id="UP000595426"/>
    </source>
</evidence>
<name>A0A7T7V063_9FLAO</name>
<proteinExistence type="predicted"/>
<keyword evidence="2" id="KW-0808">Transferase</keyword>
<evidence type="ECO:0000313" key="2">
    <source>
        <dbReference type="EMBL" id="QQN59438.1"/>
    </source>
</evidence>
<dbReference type="CDD" id="cd02440">
    <property type="entry name" value="AdoMet_MTases"/>
    <property type="match status" value="1"/>
</dbReference>
<dbReference type="AlphaFoldDB" id="A0A7T7V063"/>
<reference evidence="2 3" key="1">
    <citation type="submission" date="2020-12" db="EMBL/GenBank/DDBJ databases">
        <title>FDA dAtabase for Regulatory Grade micrObial Sequences (FDA-ARGOS): Supporting development and validation of Infectious Disease Dx tests.</title>
        <authorList>
            <person name="Kerrigan L."/>
            <person name="Long C."/>
            <person name="Tallon L."/>
            <person name="Sadzewicz L."/>
            <person name="Zhao X."/>
            <person name="Boylan J."/>
            <person name="Ott S."/>
            <person name="Bowen H."/>
            <person name="Vavikolanu K."/>
            <person name="Mehta A."/>
            <person name="Aluvathingal J."/>
            <person name="Nadendla S."/>
            <person name="Yan Y."/>
            <person name="Sichtig H."/>
        </authorList>
    </citation>
    <scope>NUCLEOTIDE SEQUENCE [LARGE SCALE GENOMIC DNA]</scope>
    <source>
        <strain evidence="2 3">FDAARGOS_1031</strain>
    </source>
</reference>